<dbReference type="Pfam" id="PF08066">
    <property type="entry name" value="PMC2NT"/>
    <property type="match status" value="1"/>
</dbReference>
<dbReference type="GO" id="GO:0071035">
    <property type="term" value="P:nuclear polyadenylation-dependent rRNA catabolic process"/>
    <property type="evidence" value="ECO:0007669"/>
    <property type="project" value="TreeGrafter"/>
</dbReference>
<dbReference type="GO" id="GO:0003727">
    <property type="term" value="F:single-stranded RNA binding"/>
    <property type="evidence" value="ECO:0007669"/>
    <property type="project" value="TreeGrafter"/>
</dbReference>
<dbReference type="SMART" id="SM00474">
    <property type="entry name" value="35EXOc"/>
    <property type="match status" value="1"/>
</dbReference>
<dbReference type="GO" id="GO:0071037">
    <property type="term" value="P:nuclear polyadenylation-dependent snRNA catabolic process"/>
    <property type="evidence" value="ECO:0007669"/>
    <property type="project" value="TreeGrafter"/>
</dbReference>
<evidence type="ECO:0000256" key="2">
    <source>
        <dbReference type="ARBA" id="ARBA00022552"/>
    </source>
</evidence>
<dbReference type="AlphaFoldDB" id="A0A9P7GFW0"/>
<evidence type="ECO:0000313" key="11">
    <source>
        <dbReference type="Proteomes" id="UP000717328"/>
    </source>
</evidence>
<dbReference type="GO" id="GO:0000467">
    <property type="term" value="P:exonucleolytic trimming to generate mature 3'-end of 5.8S rRNA from tricistronic rRNA transcript (SSU-rRNA, 5.8S rRNA, LSU-rRNA)"/>
    <property type="evidence" value="ECO:0007669"/>
    <property type="project" value="InterPro"/>
</dbReference>
<keyword evidence="7" id="KW-0539">Nucleus</keyword>
<dbReference type="Gene3D" id="1.10.150.80">
    <property type="entry name" value="HRDC domain"/>
    <property type="match status" value="1"/>
</dbReference>
<dbReference type="InterPro" id="IPR012337">
    <property type="entry name" value="RNaseH-like_sf"/>
</dbReference>
<keyword evidence="4" id="KW-0378">Hydrolase</keyword>
<evidence type="ECO:0000256" key="8">
    <source>
        <dbReference type="ARBA" id="ARBA00043957"/>
    </source>
</evidence>
<feature type="domain" description="HRDC" evidence="9">
    <location>
        <begin position="443"/>
        <end position="469"/>
    </location>
</feature>
<evidence type="ECO:0000256" key="6">
    <source>
        <dbReference type="ARBA" id="ARBA00022839"/>
    </source>
</evidence>
<keyword evidence="11" id="KW-1185">Reference proteome</keyword>
<dbReference type="GO" id="GO:0071051">
    <property type="term" value="P:poly(A)-dependent snoRNA 3'-end processing"/>
    <property type="evidence" value="ECO:0007669"/>
    <property type="project" value="TreeGrafter"/>
</dbReference>
<evidence type="ECO:0000259" key="9">
    <source>
        <dbReference type="PROSITE" id="PS50967"/>
    </source>
</evidence>
<dbReference type="GO" id="GO:0071044">
    <property type="term" value="P:histone mRNA catabolic process"/>
    <property type="evidence" value="ECO:0007669"/>
    <property type="project" value="TreeGrafter"/>
</dbReference>
<comment type="caution">
    <text evidence="10">The sequence shown here is derived from an EMBL/GenBank/DDBJ whole genome shotgun (WGS) entry which is preliminary data.</text>
</comment>
<comment type="similarity">
    <text evidence="8">Belongs to the exosome component 10/RRP6 family.</text>
</comment>
<organism evidence="10 11">
    <name type="scientific">Sphagnurus paluster</name>
    <dbReference type="NCBI Taxonomy" id="117069"/>
    <lineage>
        <taxon>Eukaryota</taxon>
        <taxon>Fungi</taxon>
        <taxon>Dikarya</taxon>
        <taxon>Basidiomycota</taxon>
        <taxon>Agaricomycotina</taxon>
        <taxon>Agaricomycetes</taxon>
        <taxon>Agaricomycetidae</taxon>
        <taxon>Agaricales</taxon>
        <taxon>Tricholomatineae</taxon>
        <taxon>Lyophyllaceae</taxon>
        <taxon>Sphagnurus</taxon>
    </lineage>
</organism>
<evidence type="ECO:0000256" key="7">
    <source>
        <dbReference type="ARBA" id="ARBA00023242"/>
    </source>
</evidence>
<dbReference type="OrthoDB" id="2250022at2759"/>
<dbReference type="Gene3D" id="3.30.420.10">
    <property type="entry name" value="Ribonuclease H-like superfamily/Ribonuclease H"/>
    <property type="match status" value="1"/>
</dbReference>
<proteinExistence type="inferred from homology"/>
<dbReference type="GO" id="GO:0071036">
    <property type="term" value="P:nuclear polyadenylation-dependent snoRNA catabolic process"/>
    <property type="evidence" value="ECO:0007669"/>
    <property type="project" value="TreeGrafter"/>
</dbReference>
<dbReference type="Pfam" id="PF01612">
    <property type="entry name" value="DNA_pol_A_exo1"/>
    <property type="match status" value="1"/>
</dbReference>
<dbReference type="InterPro" id="IPR002121">
    <property type="entry name" value="HRDC_dom"/>
</dbReference>
<dbReference type="PANTHER" id="PTHR12124:SF47">
    <property type="entry name" value="EXOSOME COMPONENT 10"/>
    <property type="match status" value="1"/>
</dbReference>
<dbReference type="Proteomes" id="UP000717328">
    <property type="component" value="Unassembled WGS sequence"/>
</dbReference>
<evidence type="ECO:0000256" key="5">
    <source>
        <dbReference type="ARBA" id="ARBA00022835"/>
    </source>
</evidence>
<evidence type="ECO:0000256" key="1">
    <source>
        <dbReference type="ARBA" id="ARBA00004123"/>
    </source>
</evidence>
<name>A0A9P7GFW0_9AGAR</name>
<gene>
    <name evidence="10" type="ORF">H0H81_001772</name>
</gene>
<dbReference type="GO" id="GO:0000175">
    <property type="term" value="F:3'-5'-RNA exonuclease activity"/>
    <property type="evidence" value="ECO:0007669"/>
    <property type="project" value="InterPro"/>
</dbReference>
<dbReference type="InterPro" id="IPR045092">
    <property type="entry name" value="Rrp6-like"/>
</dbReference>
<dbReference type="InterPro" id="IPR044876">
    <property type="entry name" value="HRDC_dom_sf"/>
</dbReference>
<keyword evidence="2" id="KW-0698">rRNA processing</keyword>
<keyword evidence="5" id="KW-0271">Exosome</keyword>
<dbReference type="SUPFAM" id="SSF53098">
    <property type="entry name" value="Ribonuclease H-like"/>
    <property type="match status" value="1"/>
</dbReference>
<keyword evidence="6" id="KW-0269">Exonuclease</keyword>
<evidence type="ECO:0000256" key="4">
    <source>
        <dbReference type="ARBA" id="ARBA00022801"/>
    </source>
</evidence>
<dbReference type="CDD" id="cd06147">
    <property type="entry name" value="Rrp6p_like_exo"/>
    <property type="match status" value="1"/>
</dbReference>
<reference evidence="10" key="2">
    <citation type="submission" date="2021-10" db="EMBL/GenBank/DDBJ databases">
        <title>Phylogenomics reveals ancestral predisposition of the termite-cultivated fungus Termitomyces towards a domesticated lifestyle.</title>
        <authorList>
            <person name="Auxier B."/>
            <person name="Grum-Grzhimaylo A."/>
            <person name="Cardenas M.E."/>
            <person name="Lodge J.D."/>
            <person name="Laessoe T."/>
            <person name="Pedersen O."/>
            <person name="Smith M.E."/>
            <person name="Kuyper T.W."/>
            <person name="Franco-Molano E.A."/>
            <person name="Baroni T.J."/>
            <person name="Aanen D.K."/>
        </authorList>
    </citation>
    <scope>NUCLEOTIDE SEQUENCE</scope>
    <source>
        <strain evidence="10">D49</strain>
    </source>
</reference>
<dbReference type="InterPro" id="IPR036397">
    <property type="entry name" value="RNaseH_sf"/>
</dbReference>
<dbReference type="InterPro" id="IPR049559">
    <property type="entry name" value="Rrp6p-like_exo"/>
</dbReference>
<accession>A0A9P7GFW0</accession>
<dbReference type="FunFam" id="3.30.420.10:FF:000059">
    <property type="entry name" value="Exosome complex exonuclease Rrp6"/>
    <property type="match status" value="1"/>
</dbReference>
<keyword evidence="3" id="KW-0540">Nuclease</keyword>
<sequence>MDPAFARDLDGFSSRVLSLTNKVLGLVSTADKKSSRGKGKAKLESQDDIVDNFHSFIVDSMDQLLERTDICLDEYLGRIKPPAITVNPTVQPSKKKAVTRGYTEPVVQHAAHLQKPQLSFKRKVENNESPWYPSLPHKYNAQVPLGHIYHDTDADPNEIATHPYRYEITHISYPERMFESVVTSPPKDFSETPFTWVATPDDLQSMLSKLRQVTEIAVDLEHHSYRSYAGFLCLMQISTRGEDFMVDTLALRDELVELNEIFTNPKIVKVFHGAESDIVWLQQDFNIYVVNLFDTFHASKALEFPRHGLSNLLEMYCDFTPDKRYQLADWRIRPLPQEMLDYARSDTHFLLYIYDNLRNALLDRAQSRAQSPSSGSPPPASIGNPAHALIKQVLSRSEETSLRTYQKEDYDAEGGSGSNGWDTLARKWNKGALLAGGPGVGVAGLQRAVYRAVHKWRETVAREDDESTR</sequence>
<comment type="subcellular location">
    <subcellularLocation>
        <location evidence="1">Nucleus</location>
    </subcellularLocation>
</comment>
<evidence type="ECO:0000313" key="10">
    <source>
        <dbReference type="EMBL" id="KAG5649847.1"/>
    </source>
</evidence>
<protein>
    <recommendedName>
        <fullName evidence="9">HRDC domain-containing protein</fullName>
    </recommendedName>
</protein>
<dbReference type="GO" id="GO:0071040">
    <property type="term" value="P:nuclear polyadenylation-dependent antisense transcript catabolic process"/>
    <property type="evidence" value="ECO:0007669"/>
    <property type="project" value="TreeGrafter"/>
</dbReference>
<dbReference type="PANTHER" id="PTHR12124">
    <property type="entry name" value="POLYMYOSITIS/SCLERODERMA AUTOANTIGEN-RELATED"/>
    <property type="match status" value="1"/>
</dbReference>
<reference evidence="10" key="1">
    <citation type="submission" date="2021-02" db="EMBL/GenBank/DDBJ databases">
        <authorList>
            <person name="Nieuwenhuis M."/>
            <person name="Van De Peppel L.J.J."/>
        </authorList>
    </citation>
    <scope>NUCLEOTIDE SEQUENCE</scope>
    <source>
        <strain evidence="10">D49</strain>
    </source>
</reference>
<evidence type="ECO:0000256" key="3">
    <source>
        <dbReference type="ARBA" id="ARBA00022722"/>
    </source>
</evidence>
<dbReference type="InterPro" id="IPR002562">
    <property type="entry name" value="3'-5'_exonuclease_dom"/>
</dbReference>
<dbReference type="GO" id="GO:0005730">
    <property type="term" value="C:nucleolus"/>
    <property type="evidence" value="ECO:0007669"/>
    <property type="project" value="TreeGrafter"/>
</dbReference>
<dbReference type="InterPro" id="IPR012588">
    <property type="entry name" value="Exosome-assoc_fac_Rrp6_N"/>
</dbReference>
<dbReference type="GO" id="GO:0000176">
    <property type="term" value="C:nuclear exosome (RNase complex)"/>
    <property type="evidence" value="ECO:0007669"/>
    <property type="project" value="InterPro"/>
</dbReference>
<dbReference type="PROSITE" id="PS50967">
    <property type="entry name" value="HRDC"/>
    <property type="match status" value="1"/>
</dbReference>
<dbReference type="EMBL" id="JABCKI010000673">
    <property type="protein sequence ID" value="KAG5649847.1"/>
    <property type="molecule type" value="Genomic_DNA"/>
</dbReference>
<dbReference type="GO" id="GO:0071039">
    <property type="term" value="P:nuclear polyadenylation-dependent CUT catabolic process"/>
    <property type="evidence" value="ECO:0007669"/>
    <property type="project" value="TreeGrafter"/>
</dbReference>
<dbReference type="GO" id="GO:0071038">
    <property type="term" value="P:TRAMP-dependent tRNA surveillance pathway"/>
    <property type="evidence" value="ECO:0007669"/>
    <property type="project" value="TreeGrafter"/>
</dbReference>